<feature type="domain" description="ADAMTS/ADAMTS-like Spacer 1" evidence="3">
    <location>
        <begin position="22"/>
        <end position="105"/>
    </location>
</feature>
<keyword evidence="2" id="KW-0964">Secreted</keyword>
<name>A0A8J4XVB5_CHIOP</name>
<dbReference type="EMBL" id="JACEEZ010020994">
    <property type="protein sequence ID" value="KAG0713877.1"/>
    <property type="molecule type" value="Genomic_DNA"/>
</dbReference>
<evidence type="ECO:0000259" key="3">
    <source>
        <dbReference type="Pfam" id="PF05986"/>
    </source>
</evidence>
<organism evidence="4 5">
    <name type="scientific">Chionoecetes opilio</name>
    <name type="common">Atlantic snow crab</name>
    <name type="synonym">Cancer opilio</name>
    <dbReference type="NCBI Taxonomy" id="41210"/>
    <lineage>
        <taxon>Eukaryota</taxon>
        <taxon>Metazoa</taxon>
        <taxon>Ecdysozoa</taxon>
        <taxon>Arthropoda</taxon>
        <taxon>Crustacea</taxon>
        <taxon>Multicrustacea</taxon>
        <taxon>Malacostraca</taxon>
        <taxon>Eumalacostraca</taxon>
        <taxon>Eucarida</taxon>
        <taxon>Decapoda</taxon>
        <taxon>Pleocyemata</taxon>
        <taxon>Brachyura</taxon>
        <taxon>Eubrachyura</taxon>
        <taxon>Majoidea</taxon>
        <taxon>Majidae</taxon>
        <taxon>Chionoecetes</taxon>
    </lineage>
</organism>
<proteinExistence type="predicted"/>
<evidence type="ECO:0000256" key="1">
    <source>
        <dbReference type="ARBA" id="ARBA00004613"/>
    </source>
</evidence>
<dbReference type="GO" id="GO:0031012">
    <property type="term" value="C:extracellular matrix"/>
    <property type="evidence" value="ECO:0007669"/>
    <property type="project" value="TreeGrafter"/>
</dbReference>
<dbReference type="InterPro" id="IPR050439">
    <property type="entry name" value="ADAMTS_ADAMTS-like"/>
</dbReference>
<reference evidence="4" key="1">
    <citation type="submission" date="2020-07" db="EMBL/GenBank/DDBJ databases">
        <title>The High-quality genome of the commercially important snow crab, Chionoecetes opilio.</title>
        <authorList>
            <person name="Jeong J.-H."/>
            <person name="Ryu S."/>
        </authorList>
    </citation>
    <scope>NUCLEOTIDE SEQUENCE</scope>
    <source>
        <strain evidence="4">MADBK_172401_WGS</strain>
        <tissue evidence="4">Digestive gland</tissue>
    </source>
</reference>
<protein>
    <submittedName>
        <fullName evidence="4">A disintegrin and metalloproteinase with thrombospondin motifs 7</fullName>
    </submittedName>
</protein>
<evidence type="ECO:0000313" key="4">
    <source>
        <dbReference type="EMBL" id="KAG0713877.1"/>
    </source>
</evidence>
<dbReference type="InterPro" id="IPR010294">
    <property type="entry name" value="ADAMTS_spacer1"/>
</dbReference>
<comment type="subcellular location">
    <subcellularLocation>
        <location evidence="1">Secreted</location>
    </subcellularLocation>
</comment>
<dbReference type="GO" id="GO:0004222">
    <property type="term" value="F:metalloendopeptidase activity"/>
    <property type="evidence" value="ECO:0007669"/>
    <property type="project" value="TreeGrafter"/>
</dbReference>
<evidence type="ECO:0000313" key="5">
    <source>
        <dbReference type="Proteomes" id="UP000770661"/>
    </source>
</evidence>
<accession>A0A8J4XVB5</accession>
<dbReference type="GO" id="GO:0030198">
    <property type="term" value="P:extracellular matrix organization"/>
    <property type="evidence" value="ECO:0007669"/>
    <property type="project" value="TreeGrafter"/>
</dbReference>
<dbReference type="Proteomes" id="UP000770661">
    <property type="component" value="Unassembled WGS sequence"/>
</dbReference>
<comment type="caution">
    <text evidence="4">The sequence shown here is derived from an EMBL/GenBank/DDBJ whole genome shotgun (WGS) entry which is preliminary data.</text>
</comment>
<dbReference type="Pfam" id="PF05986">
    <property type="entry name" value="ADAMTS_spacer1"/>
    <property type="match status" value="1"/>
</dbReference>
<dbReference type="PANTHER" id="PTHR13723:SF304">
    <property type="entry name" value="A DISINTEGRIN AND METALLOPROTEINASE WITH THROMBOSPONDIN MOTIFS 2-LIKE PROTEIN"/>
    <property type="match status" value="1"/>
</dbReference>
<keyword evidence="5" id="KW-1185">Reference proteome</keyword>
<gene>
    <name evidence="4" type="primary">Adamts7_0</name>
    <name evidence="4" type="ORF">GWK47_015216</name>
</gene>
<dbReference type="GO" id="GO:0005576">
    <property type="term" value="C:extracellular region"/>
    <property type="evidence" value="ECO:0007669"/>
    <property type="project" value="UniProtKB-SubCell"/>
</dbReference>
<dbReference type="GO" id="GO:0006508">
    <property type="term" value="P:proteolysis"/>
    <property type="evidence" value="ECO:0007669"/>
    <property type="project" value="TreeGrafter"/>
</dbReference>
<dbReference type="AlphaFoldDB" id="A0A8J4XVB5"/>
<dbReference type="Gene3D" id="2.60.120.830">
    <property type="match status" value="1"/>
</dbReference>
<dbReference type="OrthoDB" id="412680at2759"/>
<dbReference type="PANTHER" id="PTHR13723">
    <property type="entry name" value="ADAMTS A DISINTEGRIN AND METALLOPROTEASE WITH THROMBOSPONDIN MOTIFS PROTEASE"/>
    <property type="match status" value="1"/>
</dbReference>
<sequence length="145" mass="15969">MELVNQVICRSFLTQSPTTPAPSEYSLVATLPAGAWNIEVQEDAPTGNFLALRDNSSSFFLNGEGNQEPSKTFIIEGAKFVYTNVGNREMLRARGPLLQSVFLLIHGTTAREEVLVTTTFLTQLRPEYFQWEVGPYTACSVTCGG</sequence>
<evidence type="ECO:0000256" key="2">
    <source>
        <dbReference type="ARBA" id="ARBA00022525"/>
    </source>
</evidence>